<feature type="active site" description="Charge relay system" evidence="1">
    <location>
        <position position="197"/>
    </location>
</feature>
<feature type="active site" description="Charge relay system" evidence="1">
    <location>
        <position position="167"/>
    </location>
</feature>
<evidence type="ECO:0000313" key="5">
    <source>
        <dbReference type="Proteomes" id="UP000029409"/>
    </source>
</evidence>
<dbReference type="PANTHER" id="PTHR43689:SF8">
    <property type="entry name" value="ALPHA_BETA-HYDROLASES SUPERFAMILY PROTEIN"/>
    <property type="match status" value="1"/>
</dbReference>
<dbReference type="ESTHER" id="paedu-a0a089hvk6">
    <property type="family name" value="CarbLipBact_2"/>
</dbReference>
<sequence>MERCLFIHGFTGGIFEIEPLSEYLKQQHYLTHTFTLQGHTGRRADMRRATREDWYRQAGSELEQLAEGGEGVHVIGFSMGALIASRLAVRYKSLVQSLTLLAAPVFPLNPGEIVKTLGNPAMLKNYLSKFGSTPVHANREFNRIVRESFDLFPQIEAPTLIVQGTRDHLVKTKSAAYLERHIGSPVKEVLLVERSGHMLCYCEEKDKVLDKVHRFIRSASTK</sequence>
<reference evidence="4 5" key="1">
    <citation type="submission" date="2014-08" db="EMBL/GenBank/DDBJ databases">
        <title>Comparative genomics of the Paenibacillus odorifer group.</title>
        <authorList>
            <person name="den Bakker H.C."/>
            <person name="Tsai Y.-C."/>
            <person name="Martin N."/>
            <person name="Korlach J."/>
            <person name="Wiedmann M."/>
        </authorList>
    </citation>
    <scope>NUCLEOTIDE SEQUENCE [LARGE SCALE GENOMIC DNA]</scope>
    <source>
        <strain evidence="4 5">DSM 1735</strain>
    </source>
</reference>
<gene>
    <name evidence="4" type="ORF">PDUR_22525</name>
</gene>
<feature type="binding site" evidence="2">
    <location>
        <position position="79"/>
    </location>
    <ligand>
        <name>substrate</name>
    </ligand>
</feature>
<name>A0A089HVK6_PAEDU</name>
<organism evidence="4 5">
    <name type="scientific">Paenibacillus durus</name>
    <name type="common">Paenibacillus azotofixans</name>
    <dbReference type="NCBI Taxonomy" id="44251"/>
    <lineage>
        <taxon>Bacteria</taxon>
        <taxon>Bacillati</taxon>
        <taxon>Bacillota</taxon>
        <taxon>Bacilli</taxon>
        <taxon>Bacillales</taxon>
        <taxon>Paenibacillaceae</taxon>
        <taxon>Paenibacillus</taxon>
    </lineage>
</organism>
<dbReference type="OrthoDB" id="9786110at2"/>
<protein>
    <recommendedName>
        <fullName evidence="3">AB hydrolase-1 domain-containing protein</fullName>
    </recommendedName>
</protein>
<feature type="active site" description="Nucleophile" evidence="1">
    <location>
        <position position="78"/>
    </location>
</feature>
<dbReference type="STRING" id="44251.PDUR_22525"/>
<dbReference type="PIRSF" id="PIRSF017388">
    <property type="entry name" value="Esterase_lipase"/>
    <property type="match status" value="1"/>
</dbReference>
<evidence type="ECO:0000256" key="2">
    <source>
        <dbReference type="PIRSR" id="PIRSR017388-2"/>
    </source>
</evidence>
<evidence type="ECO:0000313" key="4">
    <source>
        <dbReference type="EMBL" id="AIQ14368.1"/>
    </source>
</evidence>
<dbReference type="EMBL" id="CP009288">
    <property type="protein sequence ID" value="AIQ14368.1"/>
    <property type="molecule type" value="Genomic_DNA"/>
</dbReference>
<dbReference type="KEGG" id="pdu:PDUR_22525"/>
<feature type="domain" description="AB hydrolase-1" evidence="3">
    <location>
        <begin position="5"/>
        <end position="199"/>
    </location>
</feature>
<dbReference type="InterPro" id="IPR029058">
    <property type="entry name" value="AB_hydrolase_fold"/>
</dbReference>
<dbReference type="GO" id="GO:0052689">
    <property type="term" value="F:carboxylic ester hydrolase activity"/>
    <property type="evidence" value="ECO:0007669"/>
    <property type="project" value="InterPro"/>
</dbReference>
<dbReference type="RefSeq" id="WP_042208145.1">
    <property type="nucleotide sequence ID" value="NZ_CP009288.1"/>
</dbReference>
<dbReference type="PANTHER" id="PTHR43689">
    <property type="entry name" value="HYDROLASE"/>
    <property type="match status" value="1"/>
</dbReference>
<dbReference type="InterPro" id="IPR012354">
    <property type="entry name" value="Esterase_lipase"/>
</dbReference>
<dbReference type="Pfam" id="PF12697">
    <property type="entry name" value="Abhydrolase_6"/>
    <property type="match status" value="1"/>
</dbReference>
<feature type="binding site" evidence="2">
    <location>
        <position position="10"/>
    </location>
    <ligand>
        <name>substrate</name>
    </ligand>
</feature>
<dbReference type="eggNOG" id="COG1647">
    <property type="taxonomic scope" value="Bacteria"/>
</dbReference>
<dbReference type="InterPro" id="IPR000073">
    <property type="entry name" value="AB_hydrolase_1"/>
</dbReference>
<dbReference type="AlphaFoldDB" id="A0A089HVK6"/>
<dbReference type="Gene3D" id="3.40.50.1820">
    <property type="entry name" value="alpha/beta hydrolase"/>
    <property type="match status" value="1"/>
</dbReference>
<dbReference type="Proteomes" id="UP000029409">
    <property type="component" value="Chromosome"/>
</dbReference>
<accession>A0A089HVK6</accession>
<keyword evidence="5" id="KW-1185">Reference proteome</keyword>
<evidence type="ECO:0000259" key="3">
    <source>
        <dbReference type="Pfam" id="PF12697"/>
    </source>
</evidence>
<dbReference type="SUPFAM" id="SSF53474">
    <property type="entry name" value="alpha/beta-Hydrolases"/>
    <property type="match status" value="1"/>
</dbReference>
<evidence type="ECO:0000256" key="1">
    <source>
        <dbReference type="PIRSR" id="PIRSR017388-1"/>
    </source>
</evidence>
<proteinExistence type="predicted"/>